<reference evidence="4 6" key="1">
    <citation type="journal article" date="2011" name="Science">
        <title>Comparative functional genomics of the fission yeasts.</title>
        <authorList>
            <person name="Rhind N."/>
            <person name="Chen Z."/>
            <person name="Yassour M."/>
            <person name="Thompson D.A."/>
            <person name="Haas B.J."/>
            <person name="Habib N."/>
            <person name="Wapinski I."/>
            <person name="Roy S."/>
            <person name="Lin M.F."/>
            <person name="Heiman D.I."/>
            <person name="Young S.K."/>
            <person name="Furuya K."/>
            <person name="Guo Y."/>
            <person name="Pidoux A."/>
            <person name="Chen H.M."/>
            <person name="Robbertse B."/>
            <person name="Goldberg J.M."/>
            <person name="Aoki K."/>
            <person name="Bayne E.H."/>
            <person name="Berlin A.M."/>
            <person name="Desjardins C.A."/>
            <person name="Dobbs E."/>
            <person name="Dukaj L."/>
            <person name="Fan L."/>
            <person name="FitzGerald M.G."/>
            <person name="French C."/>
            <person name="Gujja S."/>
            <person name="Hansen K."/>
            <person name="Keifenheim D."/>
            <person name="Levin J.Z."/>
            <person name="Mosher R.A."/>
            <person name="Mueller C.A."/>
            <person name="Pfiffner J."/>
            <person name="Priest M."/>
            <person name="Russ C."/>
            <person name="Smialowska A."/>
            <person name="Swoboda P."/>
            <person name="Sykes S.M."/>
            <person name="Vaughn M."/>
            <person name="Vengrova S."/>
            <person name="Yoder R."/>
            <person name="Zeng Q."/>
            <person name="Allshire R."/>
            <person name="Baulcombe D."/>
            <person name="Birren B.W."/>
            <person name="Brown W."/>
            <person name="Ekwall K."/>
            <person name="Kellis M."/>
            <person name="Leatherwood J."/>
            <person name="Levin H."/>
            <person name="Margalit H."/>
            <person name="Martienssen R."/>
            <person name="Nieduszynski C.A."/>
            <person name="Spatafora J.W."/>
            <person name="Friedman N."/>
            <person name="Dalgaard J.Z."/>
            <person name="Baumann P."/>
            <person name="Niki H."/>
            <person name="Regev A."/>
            <person name="Nusbaum C."/>
        </authorList>
    </citation>
    <scope>NUCLEOTIDE SEQUENCE [LARGE SCALE GENOMIC DNA]</scope>
    <source>
        <strain evidence="6">yFS275 / FY16936</strain>
    </source>
</reference>
<dbReference type="RefSeq" id="XP_002174443.1">
    <property type="nucleotide sequence ID" value="XM_002174407.1"/>
</dbReference>
<evidence type="ECO:0000313" key="4">
    <source>
        <dbReference type="EMBL" id="EEB08150.1"/>
    </source>
</evidence>
<protein>
    <submittedName>
        <fullName evidence="4">Ribosomal protein subunit L1</fullName>
    </submittedName>
</protein>
<dbReference type="GO" id="GO:0005762">
    <property type="term" value="C:mitochondrial large ribosomal subunit"/>
    <property type="evidence" value="ECO:0000318"/>
    <property type="project" value="GO_Central"/>
</dbReference>
<dbReference type="Proteomes" id="UP000001744">
    <property type="component" value="Unassembled WGS sequence"/>
</dbReference>
<dbReference type="InterPro" id="IPR002143">
    <property type="entry name" value="Ribosomal_uL1"/>
</dbReference>
<dbReference type="GO" id="GO:0003735">
    <property type="term" value="F:structural constituent of ribosome"/>
    <property type="evidence" value="ECO:0000318"/>
    <property type="project" value="GO_Central"/>
</dbReference>
<organism evidence="4 6">
    <name type="scientific">Schizosaccharomyces japonicus (strain yFS275 / FY16936)</name>
    <name type="common">Fission yeast</name>
    <dbReference type="NCBI Taxonomy" id="402676"/>
    <lineage>
        <taxon>Eukaryota</taxon>
        <taxon>Fungi</taxon>
        <taxon>Dikarya</taxon>
        <taxon>Ascomycota</taxon>
        <taxon>Taphrinomycotina</taxon>
        <taxon>Schizosaccharomycetes</taxon>
        <taxon>Schizosaccharomycetales</taxon>
        <taxon>Schizosaccharomycetaceae</taxon>
        <taxon>Schizosaccharomyces</taxon>
    </lineage>
</organism>
<keyword evidence="6" id="KW-1185">Reference proteome</keyword>
<dbReference type="CDD" id="cd00403">
    <property type="entry name" value="Ribosomal_L1"/>
    <property type="match status" value="1"/>
</dbReference>
<comment type="similarity">
    <text evidence="1">Belongs to the universal ribosomal protein uL1 family.</text>
</comment>
<dbReference type="Gene3D" id="3.30.190.20">
    <property type="match status" value="1"/>
</dbReference>
<dbReference type="Pfam" id="PF00687">
    <property type="entry name" value="Ribosomal_L1"/>
    <property type="match status" value="1"/>
</dbReference>
<dbReference type="GeneID" id="7052454"/>
<dbReference type="OMA" id="KTHFKIW"/>
<dbReference type="Gene3D" id="3.40.50.790">
    <property type="match status" value="1"/>
</dbReference>
<dbReference type="GO" id="GO:0003723">
    <property type="term" value="F:RNA binding"/>
    <property type="evidence" value="ECO:0007669"/>
    <property type="project" value="InterPro"/>
</dbReference>
<proteinExistence type="inferred from homology"/>
<dbReference type="SUPFAM" id="SSF56808">
    <property type="entry name" value="Ribosomal protein L1"/>
    <property type="match status" value="1"/>
</dbReference>
<evidence type="ECO:0000256" key="3">
    <source>
        <dbReference type="ARBA" id="ARBA00023274"/>
    </source>
</evidence>
<evidence type="ECO:0000256" key="2">
    <source>
        <dbReference type="ARBA" id="ARBA00022980"/>
    </source>
</evidence>
<evidence type="ECO:0000313" key="6">
    <source>
        <dbReference type="Proteomes" id="UP000001744"/>
    </source>
</evidence>
<dbReference type="PIRSF" id="PIRSF002155">
    <property type="entry name" value="Ribosomal_L1"/>
    <property type="match status" value="1"/>
</dbReference>
<dbReference type="VEuPathDB" id="FungiDB:SJAG_03284"/>
<keyword evidence="2 4" id="KW-0689">Ribosomal protein</keyword>
<name>B6K3U3_SCHJY</name>
<dbReference type="JaponicusDB" id="SJAG_03284">
    <property type="gene designation" value="mrpl1"/>
</dbReference>
<dbReference type="STRING" id="402676.B6K3U3"/>
<dbReference type="FunFam" id="3.40.50.790:FF:000001">
    <property type="entry name" value="50S ribosomal protein L1"/>
    <property type="match status" value="1"/>
</dbReference>
<dbReference type="InterPro" id="IPR023674">
    <property type="entry name" value="Ribosomal_uL1-like"/>
</dbReference>
<dbReference type="PANTHER" id="PTHR36427">
    <property type="entry name" value="54S RIBOSOMAL PROTEIN L1, MITOCHONDRIAL"/>
    <property type="match status" value="1"/>
</dbReference>
<gene>
    <name evidence="5" type="primary">mrpl1</name>
    <name evidence="4" type="ORF">SJAG_03284</name>
</gene>
<dbReference type="AlphaFoldDB" id="B6K3U3"/>
<dbReference type="eggNOG" id="KOG1569">
    <property type="taxonomic scope" value="Eukaryota"/>
</dbReference>
<keyword evidence="3" id="KW-0687">Ribonucleoprotein</keyword>
<dbReference type="PANTHER" id="PTHR36427:SF3">
    <property type="entry name" value="LARGE RIBOSOMAL SUBUNIT PROTEIN UL1M"/>
    <property type="match status" value="1"/>
</dbReference>
<dbReference type="InterPro" id="IPR016095">
    <property type="entry name" value="Ribosomal_uL1_3-a/b-sand"/>
</dbReference>
<evidence type="ECO:0000256" key="1">
    <source>
        <dbReference type="ARBA" id="ARBA00010531"/>
    </source>
</evidence>
<dbReference type="HOGENOM" id="CLU_062853_1_0_1"/>
<dbReference type="OrthoDB" id="1747252at2759"/>
<dbReference type="InterPro" id="IPR028364">
    <property type="entry name" value="Ribosomal_uL1/biogenesis"/>
</dbReference>
<evidence type="ECO:0000313" key="5">
    <source>
        <dbReference type="JaponicusDB" id="SJAG_03284"/>
    </source>
</evidence>
<dbReference type="GO" id="GO:0006412">
    <property type="term" value="P:translation"/>
    <property type="evidence" value="ECO:0007669"/>
    <property type="project" value="InterPro"/>
</dbReference>
<dbReference type="EMBL" id="KE651167">
    <property type="protein sequence ID" value="EEB08150.1"/>
    <property type="molecule type" value="Genomic_DNA"/>
</dbReference>
<sequence length="240" mass="26971">MSYLTLYRKIPTFLKTVPLLSQCCYSTKSNKRDITFRFEEAIKYLRALTLGREYANFSITVNLDTVKGSVPVRGYVRLPFPEKKQSRICVIAEGQAAQQARQSGADVVGGKDIIDLMKKRVFDYNICLAHTDSLNLLKDVARILGPRNLMPSVKHGTASNDIISLVKTFKGTTPFRERKGMISQVIGPQSYSDEKLAANLKAILAGIRKCISKMEQKRKPRIKHVYLHGTHTIGIKLGRV</sequence>
<accession>B6K3U3</accession>